<dbReference type="GO" id="GO:0032993">
    <property type="term" value="C:protein-DNA complex"/>
    <property type="evidence" value="ECO:0007669"/>
    <property type="project" value="TreeGrafter"/>
</dbReference>
<dbReference type="PANTHER" id="PTHR30346:SF30">
    <property type="entry name" value="SMALL NEUTRAL PROTEASE REGULATORY PROTEIN"/>
    <property type="match status" value="1"/>
</dbReference>
<name>A0A554S8W7_9ACTN</name>
<dbReference type="Gene3D" id="1.10.10.10">
    <property type="entry name" value="Winged helix-like DNA-binding domain superfamily/Winged helix DNA-binding domain"/>
    <property type="match status" value="1"/>
</dbReference>
<evidence type="ECO:0000313" key="7">
    <source>
        <dbReference type="Proteomes" id="UP000316988"/>
    </source>
</evidence>
<dbReference type="Pfam" id="PF03466">
    <property type="entry name" value="LysR_substrate"/>
    <property type="match status" value="1"/>
</dbReference>
<accession>A0A554S8W7</accession>
<dbReference type="Pfam" id="PF00126">
    <property type="entry name" value="HTH_1"/>
    <property type="match status" value="1"/>
</dbReference>
<dbReference type="OrthoDB" id="3181812at2"/>
<keyword evidence="2" id="KW-0805">Transcription regulation</keyword>
<keyword evidence="4" id="KW-0804">Transcription</keyword>
<dbReference type="Gene3D" id="3.40.190.290">
    <property type="match status" value="1"/>
</dbReference>
<dbReference type="Proteomes" id="UP000316988">
    <property type="component" value="Unassembled WGS sequence"/>
</dbReference>
<dbReference type="GO" id="GO:0003677">
    <property type="term" value="F:DNA binding"/>
    <property type="evidence" value="ECO:0007669"/>
    <property type="project" value="UniProtKB-KW"/>
</dbReference>
<feature type="domain" description="HTH lysR-type" evidence="5">
    <location>
        <begin position="1"/>
        <end position="58"/>
    </location>
</feature>
<dbReference type="InterPro" id="IPR036390">
    <property type="entry name" value="WH_DNA-bd_sf"/>
</dbReference>
<evidence type="ECO:0000256" key="2">
    <source>
        <dbReference type="ARBA" id="ARBA00023015"/>
    </source>
</evidence>
<protein>
    <submittedName>
        <fullName evidence="6">LysR family transcriptional regulator</fullName>
    </submittedName>
</protein>
<evidence type="ECO:0000256" key="3">
    <source>
        <dbReference type="ARBA" id="ARBA00023125"/>
    </source>
</evidence>
<keyword evidence="7" id="KW-1185">Reference proteome</keyword>
<dbReference type="EMBL" id="VLNT01000007">
    <property type="protein sequence ID" value="TSD62789.1"/>
    <property type="molecule type" value="Genomic_DNA"/>
</dbReference>
<evidence type="ECO:0000313" key="6">
    <source>
        <dbReference type="EMBL" id="TSD62789.1"/>
    </source>
</evidence>
<dbReference type="GO" id="GO:0003700">
    <property type="term" value="F:DNA-binding transcription factor activity"/>
    <property type="evidence" value="ECO:0007669"/>
    <property type="project" value="InterPro"/>
</dbReference>
<dbReference type="InterPro" id="IPR000847">
    <property type="entry name" value="LysR_HTH_N"/>
</dbReference>
<dbReference type="RefSeq" id="WP_143913384.1">
    <property type="nucleotide sequence ID" value="NZ_VLNT01000007.1"/>
</dbReference>
<proteinExistence type="inferred from homology"/>
<keyword evidence="3" id="KW-0238">DNA-binding</keyword>
<dbReference type="InterPro" id="IPR036388">
    <property type="entry name" value="WH-like_DNA-bd_sf"/>
</dbReference>
<evidence type="ECO:0000256" key="4">
    <source>
        <dbReference type="ARBA" id="ARBA00023163"/>
    </source>
</evidence>
<dbReference type="AlphaFoldDB" id="A0A554S8W7"/>
<dbReference type="InterPro" id="IPR005119">
    <property type="entry name" value="LysR_subst-bd"/>
</dbReference>
<dbReference type="PROSITE" id="PS50931">
    <property type="entry name" value="HTH_LYSR"/>
    <property type="match status" value="1"/>
</dbReference>
<sequence>MELQQLRYVVAVAEEHSFTRAAERHFVVQSALSHQIKALERELGVRLFARTSRKVELTAAGEAFVPGARASLEAAERAAADAAAATGQIRGDLTIGMIPTVTAVDVPAALREFRRTHPAVRIRLRGGGSDEFIAAIAAGAMDIAILGLADSAVPRGVATRVLARERLVAVVGTGHRFADWRRLRLTDLVDETFVDFPEGSPGRLPSDHAFAAAGLRREVAFEAMSTDLILDLVRQGLAITLLSEAVVPAGRGLRTVAVTGGPTRIEYLAWSDFNPGPAALAFLGFVGAGDG</sequence>
<gene>
    <name evidence="6" type="ORF">FNM00_10475</name>
</gene>
<dbReference type="SUPFAM" id="SSF53850">
    <property type="entry name" value="Periplasmic binding protein-like II"/>
    <property type="match status" value="1"/>
</dbReference>
<dbReference type="FunFam" id="1.10.10.10:FF:000001">
    <property type="entry name" value="LysR family transcriptional regulator"/>
    <property type="match status" value="1"/>
</dbReference>
<reference evidence="6 7" key="1">
    <citation type="submission" date="2019-07" db="EMBL/GenBank/DDBJ databases">
        <authorList>
            <person name="Zhao L.H."/>
        </authorList>
    </citation>
    <scope>NUCLEOTIDE SEQUENCE [LARGE SCALE GENOMIC DNA]</scope>
    <source>
        <strain evidence="6 7">Co35</strain>
    </source>
</reference>
<evidence type="ECO:0000256" key="1">
    <source>
        <dbReference type="ARBA" id="ARBA00009437"/>
    </source>
</evidence>
<dbReference type="SUPFAM" id="SSF46785">
    <property type="entry name" value="Winged helix' DNA-binding domain"/>
    <property type="match status" value="1"/>
</dbReference>
<organism evidence="6 7">
    <name type="scientific">Aeromicrobium piscarium</name>
    <dbReference type="NCBI Taxonomy" id="2590901"/>
    <lineage>
        <taxon>Bacteria</taxon>
        <taxon>Bacillati</taxon>
        <taxon>Actinomycetota</taxon>
        <taxon>Actinomycetes</taxon>
        <taxon>Propionibacteriales</taxon>
        <taxon>Nocardioidaceae</taxon>
        <taxon>Aeromicrobium</taxon>
    </lineage>
</organism>
<dbReference type="PANTHER" id="PTHR30346">
    <property type="entry name" value="TRANSCRIPTIONAL DUAL REGULATOR HCAR-RELATED"/>
    <property type="match status" value="1"/>
</dbReference>
<dbReference type="CDD" id="cd08436">
    <property type="entry name" value="PBP2_LTTR_like_3"/>
    <property type="match status" value="1"/>
</dbReference>
<comment type="similarity">
    <text evidence="1">Belongs to the LysR transcriptional regulatory family.</text>
</comment>
<dbReference type="PRINTS" id="PR00039">
    <property type="entry name" value="HTHLYSR"/>
</dbReference>
<evidence type="ECO:0000259" key="5">
    <source>
        <dbReference type="PROSITE" id="PS50931"/>
    </source>
</evidence>
<comment type="caution">
    <text evidence="6">The sequence shown here is derived from an EMBL/GenBank/DDBJ whole genome shotgun (WGS) entry which is preliminary data.</text>
</comment>